<keyword evidence="3" id="KW-1185">Reference proteome</keyword>
<accession>A0A9X1FU05</accession>
<keyword evidence="1" id="KW-0472">Membrane</keyword>
<evidence type="ECO:0000313" key="3">
    <source>
        <dbReference type="Proteomes" id="UP001138661"/>
    </source>
</evidence>
<dbReference type="EMBL" id="JAHXDN010000002">
    <property type="protein sequence ID" value="MBW4707389.1"/>
    <property type="molecule type" value="Genomic_DNA"/>
</dbReference>
<feature type="transmembrane region" description="Helical" evidence="1">
    <location>
        <begin position="102"/>
        <end position="119"/>
    </location>
</feature>
<evidence type="ECO:0000256" key="1">
    <source>
        <dbReference type="SAM" id="Phobius"/>
    </source>
</evidence>
<proteinExistence type="predicted"/>
<sequence length="125" mass="13150">MPVPGLWRPIWFGIGIAALIAGAIGAVLPILPTSPFVILAAFAFGKSSPRLKSWLEQNSVFGPMIAEWQQYGAIAPRYKAMALVMMAAALGLSVALDVRGTILIVQAVCMTLAAGFILTRPGGPE</sequence>
<comment type="caution">
    <text evidence="2">The sequence shown here is derived from an EMBL/GenBank/DDBJ whole genome shotgun (WGS) entry which is preliminary data.</text>
</comment>
<dbReference type="Pfam" id="PF04304">
    <property type="entry name" value="DUF454"/>
    <property type="match status" value="1"/>
</dbReference>
<feature type="transmembrane region" description="Helical" evidence="1">
    <location>
        <begin position="12"/>
        <end position="45"/>
    </location>
</feature>
<dbReference type="InterPro" id="IPR007401">
    <property type="entry name" value="DUF454"/>
</dbReference>
<reference evidence="2" key="1">
    <citation type="submission" date="2021-07" db="EMBL/GenBank/DDBJ databases">
        <title>Roseobacter insulae sp. nov., isolated from a tidal flat.</title>
        <authorList>
            <person name="Park S."/>
            <person name="Yoon J.-H."/>
        </authorList>
    </citation>
    <scope>NUCLEOTIDE SEQUENCE</scope>
    <source>
        <strain evidence="2">YSTF-M11</strain>
    </source>
</reference>
<protein>
    <submittedName>
        <fullName evidence="2">YbaN family protein</fullName>
    </submittedName>
</protein>
<organism evidence="2 3">
    <name type="scientific">Roseobacter insulae</name>
    <dbReference type="NCBI Taxonomy" id="2859783"/>
    <lineage>
        <taxon>Bacteria</taxon>
        <taxon>Pseudomonadati</taxon>
        <taxon>Pseudomonadota</taxon>
        <taxon>Alphaproteobacteria</taxon>
        <taxon>Rhodobacterales</taxon>
        <taxon>Roseobacteraceae</taxon>
        <taxon>Roseobacter</taxon>
    </lineage>
</organism>
<feature type="transmembrane region" description="Helical" evidence="1">
    <location>
        <begin position="78"/>
        <end position="96"/>
    </location>
</feature>
<dbReference type="PANTHER" id="PTHR35813:SF1">
    <property type="entry name" value="INNER MEMBRANE PROTEIN YBAN"/>
    <property type="match status" value="1"/>
</dbReference>
<keyword evidence="1" id="KW-1133">Transmembrane helix</keyword>
<keyword evidence="1" id="KW-0812">Transmembrane</keyword>
<dbReference type="GO" id="GO:0005886">
    <property type="term" value="C:plasma membrane"/>
    <property type="evidence" value="ECO:0007669"/>
    <property type="project" value="TreeGrafter"/>
</dbReference>
<gene>
    <name evidence="2" type="ORF">KX928_06285</name>
</gene>
<evidence type="ECO:0000313" key="2">
    <source>
        <dbReference type="EMBL" id="MBW4707389.1"/>
    </source>
</evidence>
<dbReference type="PIRSF" id="PIRSF016789">
    <property type="entry name" value="DUF454"/>
    <property type="match status" value="1"/>
</dbReference>
<dbReference type="Proteomes" id="UP001138661">
    <property type="component" value="Unassembled WGS sequence"/>
</dbReference>
<dbReference type="AlphaFoldDB" id="A0A9X1FU05"/>
<dbReference type="PANTHER" id="PTHR35813">
    <property type="entry name" value="INNER MEMBRANE PROTEIN YBAN"/>
    <property type="match status" value="1"/>
</dbReference>
<name>A0A9X1FU05_9RHOB</name>